<reference evidence="5 6" key="1">
    <citation type="submission" date="2019-02" db="EMBL/GenBank/DDBJ databases">
        <title>Deep-cultivation of Planctomycetes and their phenomic and genomic characterization uncovers novel biology.</title>
        <authorList>
            <person name="Wiegand S."/>
            <person name="Jogler M."/>
            <person name="Boedeker C."/>
            <person name="Pinto D."/>
            <person name="Vollmers J."/>
            <person name="Rivas-Marin E."/>
            <person name="Kohn T."/>
            <person name="Peeters S.H."/>
            <person name="Heuer A."/>
            <person name="Rast P."/>
            <person name="Oberbeckmann S."/>
            <person name="Bunk B."/>
            <person name="Jeske O."/>
            <person name="Meyerdierks A."/>
            <person name="Storesund J.E."/>
            <person name="Kallscheuer N."/>
            <person name="Luecker S."/>
            <person name="Lage O.M."/>
            <person name="Pohl T."/>
            <person name="Merkel B.J."/>
            <person name="Hornburger P."/>
            <person name="Mueller R.-W."/>
            <person name="Bruemmer F."/>
            <person name="Labrenz M."/>
            <person name="Spormann A.M."/>
            <person name="Op Den Camp H."/>
            <person name="Overmann J."/>
            <person name="Amann R."/>
            <person name="Jetten M.S.M."/>
            <person name="Mascher T."/>
            <person name="Medema M.H."/>
            <person name="Devos D.P."/>
            <person name="Kaster A.-K."/>
            <person name="Ovreas L."/>
            <person name="Rohde M."/>
            <person name="Galperin M.Y."/>
            <person name="Jogler C."/>
        </authorList>
    </citation>
    <scope>NUCLEOTIDE SEQUENCE [LARGE SCALE GENOMIC DNA]</scope>
    <source>
        <strain evidence="5 6">Pla123a</strain>
    </source>
</reference>
<evidence type="ECO:0000256" key="1">
    <source>
        <dbReference type="ARBA" id="ARBA00022723"/>
    </source>
</evidence>
<keyword evidence="1 3" id="KW-0479">Metal-binding</keyword>
<dbReference type="OrthoDB" id="127107at2"/>
<evidence type="ECO:0000259" key="4">
    <source>
        <dbReference type="PROSITE" id="PS51007"/>
    </source>
</evidence>
<evidence type="ECO:0000313" key="5">
    <source>
        <dbReference type="EMBL" id="TWT77647.1"/>
    </source>
</evidence>
<dbReference type="Proteomes" id="UP000318478">
    <property type="component" value="Unassembled WGS sequence"/>
</dbReference>
<sequence length="774" mass="86524">MLTLVGGARGEIDFNALVRPILSDKCFQCHGPDSAHRAADLRLDVEDAAKADRGGLRAIDADAPGESEVLTRIFADDEGLVMPPPEAHKDLTEKEKQTLRSWIEAGAPYAPAWAYVPPKWTEPPPPGDAADATDWPANWIDRFVLDRLQREELSPSDQADPVTLARRLAFDLTGLPPSQEMVDKFAAHPTDAAYEQMVDQHLASPRFGERMAIYWLDLVRYADTVGYHGDQNQTVWPYRDYVIHAFNTSKPFDEFTIEQLAGDLVPDADQDERIASGYNRLLQTSHEGGVQLKEYRAIYQADRVRNVSQVWMAATMGCCQCHDHKFDPLSIKEFYQLGAFFADVDDEEHLVNPYGNLNRNPSPRNPELPVQSVYQRQRLAEIKQQIAELTAAGASPEELAALTTLRKRLAKPVSMPISASTTPREVRVLGRGDWQDESGEVVPPAAPESLGWRPLPGRATRLDLARWLVDPDRGAGLLTARVMANRFWGLMFGEGLASVMDDFGGQGQPPTHPALLDNLSVEFVRSGWDVKHMMKQIAMSRAYRQSSYASAELLERDPANQLLARQGRFRLPAEMIRDNALTASGLLINELGGPSVKPYQPVDYYEHLNFPRRKYQASTDADQWRRGVYVHWQRQYLHPMLKAFDAPTREECTARRPRSSTPLATLTLLNDPTFVEAARVMATEALAAASEDDARVDELFRRAVSRPADEVEHKAILSLVHEQRDHYTALPQEAERLLGVGLSEAAQGIATPELAAWTFACRAVLNLGETITRN</sequence>
<dbReference type="InterPro" id="IPR011444">
    <property type="entry name" value="DUF1549"/>
</dbReference>
<dbReference type="InterPro" id="IPR011429">
    <property type="entry name" value="Cyt_c_Planctomycete-type"/>
</dbReference>
<keyword evidence="2 3" id="KW-0408">Iron</keyword>
<dbReference type="PROSITE" id="PS51007">
    <property type="entry name" value="CYTC"/>
    <property type="match status" value="1"/>
</dbReference>
<evidence type="ECO:0000256" key="2">
    <source>
        <dbReference type="ARBA" id="ARBA00023004"/>
    </source>
</evidence>
<dbReference type="GO" id="GO:0046872">
    <property type="term" value="F:metal ion binding"/>
    <property type="evidence" value="ECO:0007669"/>
    <property type="project" value="UniProtKB-KW"/>
</dbReference>
<dbReference type="AlphaFoldDB" id="A0A5C5YSN0"/>
<organism evidence="5 6">
    <name type="scientific">Posidoniimonas polymericola</name>
    <dbReference type="NCBI Taxonomy" id="2528002"/>
    <lineage>
        <taxon>Bacteria</taxon>
        <taxon>Pseudomonadati</taxon>
        <taxon>Planctomycetota</taxon>
        <taxon>Planctomycetia</taxon>
        <taxon>Pirellulales</taxon>
        <taxon>Lacipirellulaceae</taxon>
        <taxon>Posidoniimonas</taxon>
    </lineage>
</organism>
<dbReference type="Pfam" id="PF07583">
    <property type="entry name" value="PSCyt2"/>
    <property type="match status" value="1"/>
</dbReference>
<dbReference type="InterPro" id="IPR022655">
    <property type="entry name" value="DUF1553"/>
</dbReference>
<dbReference type="GO" id="GO:0009055">
    <property type="term" value="F:electron transfer activity"/>
    <property type="evidence" value="ECO:0007669"/>
    <property type="project" value="InterPro"/>
</dbReference>
<keyword evidence="6" id="KW-1185">Reference proteome</keyword>
<comment type="caution">
    <text evidence="5">The sequence shown here is derived from an EMBL/GenBank/DDBJ whole genome shotgun (WGS) entry which is preliminary data.</text>
</comment>
<dbReference type="Pfam" id="PF07635">
    <property type="entry name" value="PSCyt1"/>
    <property type="match status" value="1"/>
</dbReference>
<dbReference type="InterPro" id="IPR009056">
    <property type="entry name" value="Cyt_c-like_dom"/>
</dbReference>
<dbReference type="PANTHER" id="PTHR35889:SF3">
    <property type="entry name" value="F-BOX DOMAIN-CONTAINING PROTEIN"/>
    <property type="match status" value="1"/>
</dbReference>
<dbReference type="Pfam" id="PF07587">
    <property type="entry name" value="PSD1"/>
    <property type="match status" value="1"/>
</dbReference>
<dbReference type="PANTHER" id="PTHR35889">
    <property type="entry name" value="CYCLOINULO-OLIGOSACCHARIDE FRUCTANOTRANSFERASE-RELATED"/>
    <property type="match status" value="1"/>
</dbReference>
<dbReference type="EMBL" id="SJPO01000003">
    <property type="protein sequence ID" value="TWT77647.1"/>
    <property type="molecule type" value="Genomic_DNA"/>
</dbReference>
<dbReference type="GO" id="GO:0020037">
    <property type="term" value="F:heme binding"/>
    <property type="evidence" value="ECO:0007669"/>
    <property type="project" value="InterPro"/>
</dbReference>
<accession>A0A5C5YSN0</accession>
<gene>
    <name evidence="5" type="ORF">Pla123a_14430</name>
</gene>
<evidence type="ECO:0000256" key="3">
    <source>
        <dbReference type="PROSITE-ProRule" id="PRU00433"/>
    </source>
</evidence>
<name>A0A5C5YSN0_9BACT</name>
<feature type="domain" description="Cytochrome c" evidence="4">
    <location>
        <begin position="5"/>
        <end position="107"/>
    </location>
</feature>
<evidence type="ECO:0000313" key="6">
    <source>
        <dbReference type="Proteomes" id="UP000318478"/>
    </source>
</evidence>
<proteinExistence type="predicted"/>
<protein>
    <submittedName>
        <fullName evidence="5">Planctomycete cytochrome C</fullName>
    </submittedName>
</protein>
<keyword evidence="3" id="KW-0349">Heme</keyword>